<dbReference type="PANTHER" id="PTHR10151:SF120">
    <property type="entry name" value="BIS(5'-ADENOSYL)-TRIPHOSPHATASE"/>
    <property type="match status" value="1"/>
</dbReference>
<feature type="transmembrane region" description="Helical" evidence="1">
    <location>
        <begin position="422"/>
        <end position="445"/>
    </location>
</feature>
<dbReference type="EMBL" id="JARAKH010000017">
    <property type="protein sequence ID" value="KAK8395566.1"/>
    <property type="molecule type" value="Genomic_DNA"/>
</dbReference>
<proteinExistence type="predicted"/>
<dbReference type="AlphaFoldDB" id="A0AAW0U758"/>
<evidence type="ECO:0008006" key="5">
    <source>
        <dbReference type="Google" id="ProtNLM"/>
    </source>
</evidence>
<keyword evidence="2" id="KW-0732">Signal</keyword>
<keyword evidence="1" id="KW-1133">Transmembrane helix</keyword>
<dbReference type="PANTHER" id="PTHR10151">
    <property type="entry name" value="ECTONUCLEOTIDE PYROPHOSPHATASE/PHOSPHODIESTERASE"/>
    <property type="match status" value="1"/>
</dbReference>
<comment type="caution">
    <text evidence="3">The sequence shown here is derived from an EMBL/GenBank/DDBJ whole genome shotgun (WGS) entry which is preliminary data.</text>
</comment>
<dbReference type="Pfam" id="PF01663">
    <property type="entry name" value="Phosphodiest"/>
    <property type="match status" value="1"/>
</dbReference>
<protein>
    <recommendedName>
        <fullName evidence="5">Ectonucleotide pyrophosphatase/phosphodiesterase family member 6</fullName>
    </recommendedName>
</protein>
<name>A0AAW0U758_SCYPA</name>
<keyword evidence="4" id="KW-1185">Reference proteome</keyword>
<dbReference type="GO" id="GO:0016787">
    <property type="term" value="F:hydrolase activity"/>
    <property type="evidence" value="ECO:0007669"/>
    <property type="project" value="UniProtKB-ARBA"/>
</dbReference>
<keyword evidence="1" id="KW-0472">Membrane</keyword>
<gene>
    <name evidence="3" type="ORF">O3P69_005582</name>
</gene>
<dbReference type="SUPFAM" id="SSF53649">
    <property type="entry name" value="Alkaline phosphatase-like"/>
    <property type="match status" value="1"/>
</dbReference>
<evidence type="ECO:0000313" key="3">
    <source>
        <dbReference type="EMBL" id="KAK8395566.1"/>
    </source>
</evidence>
<evidence type="ECO:0000313" key="4">
    <source>
        <dbReference type="Proteomes" id="UP001487740"/>
    </source>
</evidence>
<keyword evidence="1" id="KW-0812">Transmembrane</keyword>
<evidence type="ECO:0000256" key="2">
    <source>
        <dbReference type="SAM" id="SignalP"/>
    </source>
</evidence>
<feature type="chain" id="PRO_5043754715" description="Ectonucleotide pyrophosphatase/phosphodiesterase family member 6" evidence="2">
    <location>
        <begin position="21"/>
        <end position="473"/>
    </location>
</feature>
<evidence type="ECO:0000256" key="1">
    <source>
        <dbReference type="SAM" id="Phobius"/>
    </source>
</evidence>
<dbReference type="CDD" id="cd16018">
    <property type="entry name" value="Enpp"/>
    <property type="match status" value="1"/>
</dbReference>
<reference evidence="3 4" key="1">
    <citation type="submission" date="2023-03" db="EMBL/GenBank/DDBJ databases">
        <title>High-quality genome of Scylla paramamosain provides insights in environmental adaptation.</title>
        <authorList>
            <person name="Zhang L."/>
        </authorList>
    </citation>
    <scope>NUCLEOTIDE SEQUENCE [LARGE SCALE GENOMIC DNA]</scope>
    <source>
        <strain evidence="3">LZ_2023a</strain>
        <tissue evidence="3">Muscle</tissue>
    </source>
</reference>
<dbReference type="InterPro" id="IPR002591">
    <property type="entry name" value="Phosphodiest/P_Trfase"/>
</dbReference>
<dbReference type="Proteomes" id="UP001487740">
    <property type="component" value="Unassembled WGS sequence"/>
</dbReference>
<feature type="signal peptide" evidence="2">
    <location>
        <begin position="1"/>
        <end position="20"/>
    </location>
</feature>
<sequence>MSRVAVIVMAVVMAVQLSQATKENSLIVILVDGFRWDYTVVHGVGTQLPGFQHFQTAGTRAEYLRPVYPSLSYPNWHTIATGLYPERHGIIGNLIYDPERNKTFYLMDTNSTTDPTWWGDAEAIWTTATNHGLQTALFQWSRCDVQWRTESDLPRYCERFEYDPTGSTHRLPKRLSQAVDMIKEEDYRLVMVYEGSVDTRGHYKGPLSPEVAAAVRDVDQALQQLWRRLEETGMVDTTNVVVVSDHGMTQVNDGSLQEVEVGQCLQESEVVESLNSCPELKHKVKAFLKESVPPRYHYRAHRLIPEVVAIAEKGYTMNVNELAPSIKVLTTDASSYFGNHGFDDTQGQHPDMRGVLYAAGPAFARSRKAGPVEQVDVYGLLCHALLLPCHANNGTPAHIAPFFATPSPNTDGWSSKGVSVSIFTTAAAILVFFFFFFCLVVVVVAERDTSSTIFAILRGNFISNHSTWTQRWE</sequence>
<dbReference type="InterPro" id="IPR017850">
    <property type="entry name" value="Alkaline_phosphatase_core_sf"/>
</dbReference>
<organism evidence="3 4">
    <name type="scientific">Scylla paramamosain</name>
    <name type="common">Mud crab</name>
    <dbReference type="NCBI Taxonomy" id="85552"/>
    <lineage>
        <taxon>Eukaryota</taxon>
        <taxon>Metazoa</taxon>
        <taxon>Ecdysozoa</taxon>
        <taxon>Arthropoda</taxon>
        <taxon>Crustacea</taxon>
        <taxon>Multicrustacea</taxon>
        <taxon>Malacostraca</taxon>
        <taxon>Eumalacostraca</taxon>
        <taxon>Eucarida</taxon>
        <taxon>Decapoda</taxon>
        <taxon>Pleocyemata</taxon>
        <taxon>Brachyura</taxon>
        <taxon>Eubrachyura</taxon>
        <taxon>Portunoidea</taxon>
        <taxon>Portunidae</taxon>
        <taxon>Portuninae</taxon>
        <taxon>Scylla</taxon>
    </lineage>
</organism>
<dbReference type="Gene3D" id="3.40.720.10">
    <property type="entry name" value="Alkaline Phosphatase, subunit A"/>
    <property type="match status" value="1"/>
</dbReference>
<accession>A0AAW0U758</accession>